<dbReference type="STRING" id="530584.SAMN05421630_11547"/>
<proteinExistence type="predicted"/>
<protein>
    <submittedName>
        <fullName evidence="1">Uncharacterized protein</fullName>
    </submittedName>
</protein>
<dbReference type="Gene3D" id="3.40.50.300">
    <property type="entry name" value="P-loop containing nucleotide triphosphate hydrolases"/>
    <property type="match status" value="1"/>
</dbReference>
<dbReference type="RefSeq" id="WP_091810626.1">
    <property type="nucleotide sequence ID" value="NZ_CP016354.1"/>
</dbReference>
<evidence type="ECO:0000313" key="1">
    <source>
        <dbReference type="EMBL" id="SDD96044.1"/>
    </source>
</evidence>
<keyword evidence="2" id="KW-1185">Reference proteome</keyword>
<sequence>MSKKKRNQVPEPVEQHESRMKAATKSALHRNSYQARPLMINTSALATGFALHDISPTAGAIVGGGAALVTAVNAWLGRMSDEERQLLVMHGAAAGAWSIVAGIAGPLEAAVGVAGAVGAVASHTVWAERRKIRKPKLSERPVYDEWNDEDYGILADAGYEGVRMFGREPILTADGKEQIGFYYHLDLSGSSVTADAFIAMGVNKIEAALPGKTRKGAVKILEDPDDVNHVIVEIIWRKQWSLDQPVLHPVVEHLDQLHELVQSAVEHHMSDGAVPAKPIPAHLRNLMPGMATIRNPIAIGVTPNREIVTNTIYRKGYGAMQEYGAGVIGSGKTSRINCEICSLLPCRDVVIWAIDLSAKRGKHFKPWGGCIDWLATTAKEARDMLRAAKAIANARGLAYDNTAIVSPKRAPIIRIIIDELPALFDEMDASELHELLSMLTKQSRSQGISLDMWTQRANQTDHGYGFQSIVSQCGNRTVMKVLTSKEVGGVLENSELVQVDPTQFLPGEQITQNVLTNEMVHSRSFLVREADDDLDDDDERGEGAIDLGDIPAIAALYAPFRPKLDAVSAKAAGEAYANRDLNVPENPLLTPQEVMTPQFTAPPESAAEVDELVQQFKTNVDWLDAVLTGRMTVGYIDDEEGKTMDTSTLPEIDTADILLDRDIPIGNNVDAREDRAHKMKARLQERLAATESGVEELTQQVATIPRAVPLSTAAAQEQPKQFPDTDPIIVAAVETMGKHAGKGAPMSAIQEAAEKALGKKTTSETVRARLRDLNYREKAVLAGKGRGARWYLPHHVPAAADSATSE</sequence>
<dbReference type="SUPFAM" id="SSF52540">
    <property type="entry name" value="P-loop containing nucleoside triphosphate hydrolases"/>
    <property type="match status" value="1"/>
</dbReference>
<gene>
    <name evidence="1" type="ORF">SAMN05421630_11547</name>
</gene>
<dbReference type="OrthoDB" id="3217500at2"/>
<dbReference type="AlphaFoldDB" id="A0A222W0W3"/>
<evidence type="ECO:0000313" key="2">
    <source>
        <dbReference type="Proteomes" id="UP000199494"/>
    </source>
</evidence>
<reference evidence="1 2" key="1">
    <citation type="submission" date="2016-10" db="EMBL/GenBank/DDBJ databases">
        <authorList>
            <person name="de Groot N.N."/>
        </authorList>
    </citation>
    <scope>NUCLEOTIDE SEQUENCE [LARGE SCALE GENOMIC DNA]</scope>
    <source>
        <strain evidence="1 2">CGMCC 4.5506</strain>
    </source>
</reference>
<dbReference type="InterPro" id="IPR027417">
    <property type="entry name" value="P-loop_NTPase"/>
</dbReference>
<dbReference type="Proteomes" id="UP000199494">
    <property type="component" value="Unassembled WGS sequence"/>
</dbReference>
<accession>A0A222W0W3</accession>
<dbReference type="KEGG" id="pmad:BAY61_31725"/>
<dbReference type="EMBL" id="FMZE01000015">
    <property type="protein sequence ID" value="SDD96044.1"/>
    <property type="molecule type" value="Genomic_DNA"/>
</dbReference>
<organism evidence="1 2">
    <name type="scientific">Prauserella marina</name>
    <dbReference type="NCBI Taxonomy" id="530584"/>
    <lineage>
        <taxon>Bacteria</taxon>
        <taxon>Bacillati</taxon>
        <taxon>Actinomycetota</taxon>
        <taxon>Actinomycetes</taxon>
        <taxon>Pseudonocardiales</taxon>
        <taxon>Pseudonocardiaceae</taxon>
        <taxon>Prauserella</taxon>
    </lineage>
</organism>
<name>A0A222W0W3_9PSEU</name>